<evidence type="ECO:0000259" key="1">
    <source>
        <dbReference type="Pfam" id="PF05161"/>
    </source>
</evidence>
<dbReference type="SUPFAM" id="SSF82544">
    <property type="entry name" value="GckA/TtuD-like"/>
    <property type="match status" value="1"/>
</dbReference>
<protein>
    <recommendedName>
        <fullName evidence="5">Glycerate kinase</fullName>
    </recommendedName>
</protein>
<keyword evidence="4" id="KW-1185">Reference proteome</keyword>
<feature type="domain" description="MOFRL-associated" evidence="2">
    <location>
        <begin position="8"/>
        <end position="234"/>
    </location>
</feature>
<dbReference type="Pfam" id="PF05161">
    <property type="entry name" value="MOFRL"/>
    <property type="match status" value="1"/>
</dbReference>
<dbReference type="InterPro" id="IPR037035">
    <property type="entry name" value="GK-like_C_sf"/>
</dbReference>
<feature type="domain" description="MOFRL" evidence="1">
    <location>
        <begin position="310"/>
        <end position="411"/>
    </location>
</feature>
<dbReference type="Proteomes" id="UP000246099">
    <property type="component" value="Chromosome"/>
</dbReference>
<accession>A0ABM6WA57</accession>
<dbReference type="PANTHER" id="PTHR12227:SF0">
    <property type="entry name" value="GLYCERATE KINASE"/>
    <property type="match status" value="1"/>
</dbReference>
<evidence type="ECO:0000313" key="4">
    <source>
        <dbReference type="Proteomes" id="UP000246099"/>
    </source>
</evidence>
<dbReference type="InterPro" id="IPR007835">
    <property type="entry name" value="MOFRL"/>
</dbReference>
<name>A0ABM6WA57_9BACT</name>
<reference evidence="3 4" key="1">
    <citation type="submission" date="2018-05" db="EMBL/GenBank/DDBJ databases">
        <title>Chitinophaga sp. nov., isolated from rhizosphere soil of Alhagi.</title>
        <authorList>
            <person name="Liu Y."/>
        </authorList>
    </citation>
    <scope>NUCLEOTIDE SEQUENCE [LARGE SCALE GENOMIC DNA]</scope>
    <source>
        <strain evidence="3 4">T22</strain>
    </source>
</reference>
<evidence type="ECO:0000313" key="3">
    <source>
        <dbReference type="EMBL" id="AWO00771.1"/>
    </source>
</evidence>
<dbReference type="EMBL" id="CP029600">
    <property type="protein sequence ID" value="AWO00771.1"/>
    <property type="molecule type" value="Genomic_DNA"/>
</dbReference>
<evidence type="ECO:0008006" key="5">
    <source>
        <dbReference type="Google" id="ProtNLM"/>
    </source>
</evidence>
<dbReference type="Gene3D" id="3.40.1480.10">
    <property type="entry name" value="MOFRL domain"/>
    <property type="match status" value="1"/>
</dbReference>
<dbReference type="Gene3D" id="3.40.50.10180">
    <property type="entry name" value="Glycerate kinase, MOFRL-like N-terminal domain"/>
    <property type="match status" value="1"/>
</dbReference>
<dbReference type="PANTHER" id="PTHR12227">
    <property type="entry name" value="GLYCERATE KINASE"/>
    <property type="match status" value="1"/>
</dbReference>
<organism evidence="3 4">
    <name type="scientific">Chitinophaga alhagiae</name>
    <dbReference type="NCBI Taxonomy" id="2203219"/>
    <lineage>
        <taxon>Bacteria</taxon>
        <taxon>Pseudomonadati</taxon>
        <taxon>Bacteroidota</taxon>
        <taxon>Chitinophagia</taxon>
        <taxon>Chitinophagales</taxon>
        <taxon>Chitinophagaceae</taxon>
        <taxon>Chitinophaga</taxon>
    </lineage>
</organism>
<dbReference type="InterPro" id="IPR039760">
    <property type="entry name" value="MOFRL_protein"/>
</dbReference>
<dbReference type="Pfam" id="PF13660">
    <property type="entry name" value="DUF4147"/>
    <property type="match status" value="1"/>
</dbReference>
<dbReference type="RefSeq" id="WP_119076565.1">
    <property type="nucleotide sequence ID" value="NZ_CP029600.1"/>
</dbReference>
<gene>
    <name evidence="3" type="ORF">DLD77_03185</name>
</gene>
<dbReference type="InterPro" id="IPR038614">
    <property type="entry name" value="GK_N_sf"/>
</dbReference>
<dbReference type="InterPro" id="IPR025286">
    <property type="entry name" value="MOFRL_assoc_dom"/>
</dbReference>
<sequence>MEHFAQQAYQIFLQGVAAVQPKQFMRNCLPAALVQEATRIFVLGAGKAATTMAQETESLLGSKITQGLIVTNDPAAAPLSRIQTITGRHPVPDENSLIAGTAMLEMAGAMQSGDLVLFLLSGGASSLLADVPEGVAMEELQQLFNTLLKSGADIREMNTVRKHLSAIKGGQLARRLHPARIYTIILSDVPGNDPAVIGSGPTVADPSTFTEAWAVLEKYRLVDTLPAGIRHHLEQGLTGAVAETPKPGSIPHAQYCIAASNSIALAAAKEKAAQLGYHTTVLTDTATGEARELALRLARQALAYEGPFPACLLAGGESTVQVSGTGKGGRNQELALAAGLVIKDAPYITFLAAGTDGIDGPTDAAGAVINAHLLQGAPDPLPFLHNNDAYHFFEKTGSLLKTGHTHTNVMDMVVILLQQPPAFR</sequence>
<evidence type="ECO:0000259" key="2">
    <source>
        <dbReference type="Pfam" id="PF13660"/>
    </source>
</evidence>
<proteinExistence type="predicted"/>